<dbReference type="Pfam" id="PF20254">
    <property type="entry name" value="DMFA2_C"/>
    <property type="match status" value="1"/>
</dbReference>
<evidence type="ECO:0000256" key="1">
    <source>
        <dbReference type="SAM" id="MobiDB-lite"/>
    </source>
</evidence>
<dbReference type="Proteomes" id="UP000248627">
    <property type="component" value="Unassembled WGS sequence"/>
</dbReference>
<evidence type="ECO:0000313" key="3">
    <source>
        <dbReference type="EMBL" id="PZF97878.1"/>
    </source>
</evidence>
<keyword evidence="4" id="KW-1185">Reference proteome</keyword>
<sequence>MRQLHVKIGGHLYPSTGGDSVPSQSLFDTLTAADPHWTEARTQLTLGTLIQVNADGEITGGRWLFPQSAPAGQLTVQWVLYDNVTQQVLRRATFGTPTWGAWNSVSVEPLPVTAGRWLVAAVYLSATIEVAYPYTHWFFTSARTNGNLFAPATDADPADIGNGRFSLTDSYPGQTFNATSYFVDLTYAVSNVPGTPNDALVLVGADRPVRSGATVGLDVTVTNLAAGETVTSYSWSVPSGGGTLSGASTATPIYSAPSGAAVAVVRASVTTSAGRSGQLDLRVSRGANPVAAENALPGTDRATWDLPVGGLGGVSTLQGFADGFSFNRDETVRFKIGQSDGVGWSAQVYRLGWYGGAGARRYATLTPSTAQQTASQTQPAAGDCDPDTSLPSLDCGTWSTTLTWTPPAWAPSGIYLLRLDRTGGGASHVLFVLRDDARTAQLMVMPSDSTWVAYNAYGGLGANQYAGNSLYYGTAINQYHADCARYVSYNRPMVNRGAADPGRVYGAVKWSTFFTGEYPMLRFLERNGVDAKYYACLDAAGDPTGTRLGTVSAALAMGHNEYWSDAMRAGWEAARDAGTSLFFCAGNEVFWRAVGHAPDSAGRPRTWECHKSTIASRASVSRPQWTGTWRDPDGAGKGGNAPENTLTGTIFVVNGPDLRPLVVPRDGGYSTTPLWRHTTVAALTAGQTWTSPTQILGFEWDTYGPAGTSSPGAAYLAPPHPDTVYCSHVTYSIASGLLLTGPGDEYDSAGTATHRLVVYPGGNGALVFGTGTINWSLGLDSANTYQVGGDNTSKEIRQATINILADMGVTAATLMSGLAAPAPVDWWG</sequence>
<dbReference type="InterPro" id="IPR046540">
    <property type="entry name" value="DMFA2_C"/>
</dbReference>
<accession>A0A2W2D2K9</accession>
<gene>
    <name evidence="3" type="ORF">C1I93_10525</name>
</gene>
<feature type="domain" description="N,N-dimethylformamidase beta subunit-like C-terminal" evidence="2">
    <location>
        <begin position="346"/>
        <end position="783"/>
    </location>
</feature>
<dbReference type="OrthoDB" id="505641at2"/>
<protein>
    <recommendedName>
        <fullName evidence="2">N,N-dimethylformamidase beta subunit-like C-terminal domain-containing protein</fullName>
    </recommendedName>
</protein>
<dbReference type="AlphaFoldDB" id="A0A2W2D2K9"/>
<reference evidence="3 4" key="1">
    <citation type="submission" date="2018-01" db="EMBL/GenBank/DDBJ databases">
        <title>Draft genome sequence of Jishengella endophytica.</title>
        <authorList>
            <person name="Sahin N."/>
            <person name="Ay H."/>
            <person name="Saygin H."/>
        </authorList>
    </citation>
    <scope>NUCLEOTIDE SEQUENCE [LARGE SCALE GENOMIC DNA]</scope>
    <source>
        <strain evidence="3 4">DSM 45430</strain>
    </source>
</reference>
<proteinExistence type="predicted"/>
<name>A0A2W2D2K9_9ACTN</name>
<evidence type="ECO:0000259" key="2">
    <source>
        <dbReference type="Pfam" id="PF20254"/>
    </source>
</evidence>
<dbReference type="EMBL" id="POTX01000051">
    <property type="protein sequence ID" value="PZF97878.1"/>
    <property type="molecule type" value="Genomic_DNA"/>
</dbReference>
<feature type="region of interest" description="Disordered" evidence="1">
    <location>
        <begin position="621"/>
        <end position="643"/>
    </location>
</feature>
<evidence type="ECO:0000313" key="4">
    <source>
        <dbReference type="Proteomes" id="UP000248627"/>
    </source>
</evidence>
<organism evidence="3 4">
    <name type="scientific">Micromonospora endophytica</name>
    <dbReference type="NCBI Taxonomy" id="515350"/>
    <lineage>
        <taxon>Bacteria</taxon>
        <taxon>Bacillati</taxon>
        <taxon>Actinomycetota</taxon>
        <taxon>Actinomycetes</taxon>
        <taxon>Micromonosporales</taxon>
        <taxon>Micromonosporaceae</taxon>
        <taxon>Micromonospora</taxon>
    </lineage>
</organism>
<comment type="caution">
    <text evidence="3">The sequence shown here is derived from an EMBL/GenBank/DDBJ whole genome shotgun (WGS) entry which is preliminary data.</text>
</comment>